<evidence type="ECO:0000313" key="1">
    <source>
        <dbReference type="EMBL" id="TMS59736.1"/>
    </source>
</evidence>
<keyword evidence="1" id="KW-0282">Flagellum</keyword>
<organism evidence="1 2">
    <name type="scientific">Imbroritus primus</name>
    <dbReference type="NCBI Taxonomy" id="3058603"/>
    <lineage>
        <taxon>Bacteria</taxon>
        <taxon>Pseudomonadati</taxon>
        <taxon>Pseudomonadota</taxon>
        <taxon>Betaproteobacteria</taxon>
        <taxon>Burkholderiales</taxon>
        <taxon>Burkholderiaceae</taxon>
        <taxon>Imbroritus</taxon>
    </lineage>
</organism>
<dbReference type="Proteomes" id="UP000004277">
    <property type="component" value="Unassembled WGS sequence"/>
</dbReference>
<evidence type="ECO:0000313" key="2">
    <source>
        <dbReference type="Proteomes" id="UP000004277"/>
    </source>
</evidence>
<keyword evidence="1" id="KW-0966">Cell projection</keyword>
<dbReference type="EMBL" id="AKCV02000004">
    <property type="protein sequence ID" value="TMS59736.1"/>
    <property type="molecule type" value="Genomic_DNA"/>
</dbReference>
<accession>A0ACD3SUA6</accession>
<keyword evidence="2" id="KW-1185">Reference proteome</keyword>
<keyword evidence="1" id="KW-0969">Cilium</keyword>
<gene>
    <name evidence="1" type="primary">fliJ</name>
    <name evidence="1" type="ORF">MW7_000900</name>
</gene>
<protein>
    <submittedName>
        <fullName evidence="1">Flagellar export protein FliJ</fullName>
    </submittedName>
</protein>
<comment type="caution">
    <text evidence="1">The sequence shown here is derived from an EMBL/GenBank/DDBJ whole genome shotgun (WGS) entry which is preliminary data.</text>
</comment>
<sequence>MTQSKRAFRLETVLQLAREKTEQASREVGRLQHHREAADQQLATLANYRNNYRAQLQATGGAGVDVARLRNHAAFIDRLGLAEQQQRGTVQALERRLADTRAAWLERQRYEQSLDVLKARHHAAQRMEQQRREQRENDEHAMKLHRAAHANDNSKAATAASSTTSFEADH</sequence>
<reference evidence="1" key="1">
    <citation type="submission" date="2019-05" db="EMBL/GenBank/DDBJ databases">
        <title>Revised genome assembly of Burkholderiaceae (previously Ralstonia) sp. PBA.</title>
        <authorList>
            <person name="Gan H.M."/>
        </authorList>
    </citation>
    <scope>NUCLEOTIDE SEQUENCE</scope>
    <source>
        <strain evidence="1">PBA</strain>
    </source>
</reference>
<name>A0ACD3SUA6_9BURK</name>
<proteinExistence type="predicted"/>